<accession>A0A127QIY3</accession>
<name>A0A127QIY3_9BURK</name>
<reference evidence="1 2" key="1">
    <citation type="submission" date="2015-11" db="EMBL/GenBank/DDBJ databases">
        <title>Exploring the genomic traits of fungus-feeding bacterial genus Collimonas.</title>
        <authorList>
            <person name="Song C."/>
            <person name="Schmidt R."/>
            <person name="de Jager V."/>
            <person name="Krzyzanowska D."/>
            <person name="Jongedijk E."/>
            <person name="Cankar K."/>
            <person name="Beekwilder J."/>
            <person name="van Veen A."/>
            <person name="de Boer W."/>
            <person name="van Veen J.A."/>
            <person name="Garbeva P."/>
        </authorList>
    </citation>
    <scope>NUCLEOTIDE SEQUENCE [LARGE SCALE GENOMIC DNA]</scope>
    <source>
        <strain evidence="1 2">Ter282</strain>
    </source>
</reference>
<dbReference type="AlphaFoldDB" id="A0A127QIY3"/>
<dbReference type="Proteomes" id="UP000071778">
    <property type="component" value="Chromosome"/>
</dbReference>
<evidence type="ECO:0000313" key="2">
    <source>
        <dbReference type="Proteomes" id="UP000071778"/>
    </source>
</evidence>
<organism evidence="1 2">
    <name type="scientific">Collimonas arenae</name>
    <dbReference type="NCBI Taxonomy" id="279058"/>
    <lineage>
        <taxon>Bacteria</taxon>
        <taxon>Pseudomonadati</taxon>
        <taxon>Pseudomonadota</taxon>
        <taxon>Betaproteobacteria</taxon>
        <taxon>Burkholderiales</taxon>
        <taxon>Oxalobacteraceae</taxon>
        <taxon>Collimonas</taxon>
    </lineage>
</organism>
<protein>
    <submittedName>
        <fullName evidence="1">Uncharacterized protein</fullName>
    </submittedName>
</protein>
<keyword evidence="2" id="KW-1185">Reference proteome</keyword>
<proteinExistence type="predicted"/>
<gene>
    <name evidence="1" type="ORF">CAter282_2271</name>
</gene>
<sequence length="42" mass="4426">MALNRDAYVAHVRLRNAFCALAALLDDGAKTVLLSGGGKFCC</sequence>
<evidence type="ECO:0000313" key="1">
    <source>
        <dbReference type="EMBL" id="AMP10021.1"/>
    </source>
</evidence>
<dbReference type="EMBL" id="CP013235">
    <property type="protein sequence ID" value="AMP10021.1"/>
    <property type="molecule type" value="Genomic_DNA"/>
</dbReference>